<dbReference type="GeneID" id="6753480"/>
<dbReference type="InParanoid" id="B3RX93"/>
<dbReference type="InterPro" id="IPR000276">
    <property type="entry name" value="GPCR_Rhodpsn"/>
</dbReference>
<evidence type="ECO:0000256" key="5">
    <source>
        <dbReference type="ARBA" id="ARBA00023136"/>
    </source>
</evidence>
<dbReference type="EMBL" id="DS985245">
    <property type="protein sequence ID" value="EDV24830.1"/>
    <property type="molecule type" value="Genomic_DNA"/>
</dbReference>
<evidence type="ECO:0000313" key="11">
    <source>
        <dbReference type="EMBL" id="EDV24830.1"/>
    </source>
</evidence>
<dbReference type="eggNOG" id="KOG4219">
    <property type="taxonomic scope" value="Eukaryota"/>
</dbReference>
<dbReference type="PROSITE" id="PS00237">
    <property type="entry name" value="G_PROTEIN_RECEP_F1_1"/>
    <property type="match status" value="1"/>
</dbReference>
<dbReference type="SMART" id="SM01381">
    <property type="entry name" value="7TM_GPCR_Srsx"/>
    <property type="match status" value="1"/>
</dbReference>
<evidence type="ECO:0000256" key="6">
    <source>
        <dbReference type="ARBA" id="ARBA00023170"/>
    </source>
</evidence>
<dbReference type="CTD" id="6753480"/>
<keyword evidence="5 9" id="KW-0472">Membrane</keyword>
<evidence type="ECO:0000256" key="7">
    <source>
        <dbReference type="ARBA" id="ARBA00023224"/>
    </source>
</evidence>
<sequence>MTTTSLPDSNGSFLSTTSANSRSSDAIAPIPFVMHAIISYIIAAGGFIANSTIIIVILLSRSLRSTNMFMLFCNLATADFLLAVTIPFTGTIMLNKGYFYYGLFLCKAIPVIQTTVIIVSALTLVVVSIDRSLAIAKPFFFERWCSTKAIGLVISLIWIFSFTFASPQIHFLTLTPYQYCYIRMQAQSSITYLISGMIIQFFMPLVSGIVSYIVIGKVLRKLNQLPIHLQPNAHQLCYAKRRAKTAFIVLLVYILSSIGFYTLLFMDVALRTRFKQDPSLYFIMANISFVFRMIAYSSSVWNPFIYMASSPSFRQSIKSIKFTSTIIPIRRTSTLFIIRDSGGCMRKTSTK</sequence>
<dbReference type="STRING" id="10228.B3RX93"/>
<dbReference type="SUPFAM" id="SSF81321">
    <property type="entry name" value="Family A G protein-coupled receptor-like"/>
    <property type="match status" value="1"/>
</dbReference>
<organism evidence="11 12">
    <name type="scientific">Trichoplax adhaerens</name>
    <name type="common">Trichoplax reptans</name>
    <dbReference type="NCBI Taxonomy" id="10228"/>
    <lineage>
        <taxon>Eukaryota</taxon>
        <taxon>Metazoa</taxon>
        <taxon>Placozoa</taxon>
        <taxon>Uniplacotomia</taxon>
        <taxon>Trichoplacea</taxon>
        <taxon>Trichoplacidae</taxon>
        <taxon>Trichoplax</taxon>
    </lineage>
</organism>
<reference evidence="11 12" key="1">
    <citation type="journal article" date="2008" name="Nature">
        <title>The Trichoplax genome and the nature of placozoans.</title>
        <authorList>
            <person name="Srivastava M."/>
            <person name="Begovic E."/>
            <person name="Chapman J."/>
            <person name="Putnam N.H."/>
            <person name="Hellsten U."/>
            <person name="Kawashima T."/>
            <person name="Kuo A."/>
            <person name="Mitros T."/>
            <person name="Salamov A."/>
            <person name="Carpenter M.L."/>
            <person name="Signorovitch A.Y."/>
            <person name="Moreno M.A."/>
            <person name="Kamm K."/>
            <person name="Grimwood J."/>
            <person name="Schmutz J."/>
            <person name="Shapiro H."/>
            <person name="Grigoriev I.V."/>
            <person name="Buss L.W."/>
            <person name="Schierwater B."/>
            <person name="Dellaporta S.L."/>
            <person name="Rokhsar D.S."/>
        </authorList>
    </citation>
    <scope>NUCLEOTIDE SEQUENCE [LARGE SCALE GENOMIC DNA]</scope>
    <source>
        <strain evidence="11 12">Grell-BS-1999</strain>
    </source>
</reference>
<feature type="transmembrane region" description="Helical" evidence="9">
    <location>
        <begin position="98"/>
        <end position="129"/>
    </location>
</feature>
<dbReference type="OrthoDB" id="10037617at2759"/>
<dbReference type="KEGG" id="tad:TRIADDRAFT_56127"/>
<keyword evidence="3 9" id="KW-1133">Transmembrane helix</keyword>
<dbReference type="InterPro" id="IPR017452">
    <property type="entry name" value="GPCR_Rhodpsn_7TM"/>
</dbReference>
<keyword evidence="4 8" id="KW-0297">G-protein coupled receptor</keyword>
<dbReference type="GO" id="GO:0004930">
    <property type="term" value="F:G protein-coupled receptor activity"/>
    <property type="evidence" value="ECO:0000318"/>
    <property type="project" value="GO_Central"/>
</dbReference>
<keyword evidence="2 8" id="KW-0812">Transmembrane</keyword>
<evidence type="ECO:0000259" key="10">
    <source>
        <dbReference type="PROSITE" id="PS50262"/>
    </source>
</evidence>
<dbReference type="AlphaFoldDB" id="B3RX93"/>
<protein>
    <recommendedName>
        <fullName evidence="10">G-protein coupled receptors family 1 profile domain-containing protein</fullName>
    </recommendedName>
</protein>
<evidence type="ECO:0000313" key="12">
    <source>
        <dbReference type="Proteomes" id="UP000009022"/>
    </source>
</evidence>
<dbReference type="PROSITE" id="PS50262">
    <property type="entry name" value="G_PROTEIN_RECEP_F1_2"/>
    <property type="match status" value="1"/>
</dbReference>
<dbReference type="Gene3D" id="1.20.1070.10">
    <property type="entry name" value="Rhodopsin 7-helix transmembrane proteins"/>
    <property type="match status" value="1"/>
</dbReference>
<comment type="subcellular location">
    <subcellularLocation>
        <location evidence="1">Membrane</location>
        <topology evidence="1">Multi-pass membrane protein</topology>
    </subcellularLocation>
</comment>
<comment type="similarity">
    <text evidence="8">Belongs to the G-protein coupled receptor 1 family.</text>
</comment>
<dbReference type="GO" id="GO:0007186">
    <property type="term" value="P:G protein-coupled receptor signaling pathway"/>
    <property type="evidence" value="ECO:0000318"/>
    <property type="project" value="GO_Central"/>
</dbReference>
<dbReference type="PANTHER" id="PTHR45695">
    <property type="entry name" value="LEUCOKININ RECEPTOR-RELATED"/>
    <property type="match status" value="1"/>
</dbReference>
<keyword evidence="12" id="KW-1185">Reference proteome</keyword>
<feature type="transmembrane region" description="Helical" evidence="9">
    <location>
        <begin position="149"/>
        <end position="170"/>
    </location>
</feature>
<dbReference type="RefSeq" id="XP_002112720.1">
    <property type="nucleotide sequence ID" value="XM_002112684.1"/>
</dbReference>
<feature type="transmembrane region" description="Helical" evidence="9">
    <location>
        <begin position="246"/>
        <end position="266"/>
    </location>
</feature>
<feature type="domain" description="G-protein coupled receptors family 1 profile" evidence="10">
    <location>
        <begin position="49"/>
        <end position="306"/>
    </location>
</feature>
<keyword evidence="7 8" id="KW-0807">Transducer</keyword>
<feature type="transmembrane region" description="Helical" evidence="9">
    <location>
        <begin position="37"/>
        <end position="59"/>
    </location>
</feature>
<evidence type="ECO:0000256" key="1">
    <source>
        <dbReference type="ARBA" id="ARBA00004141"/>
    </source>
</evidence>
<feature type="transmembrane region" description="Helical" evidence="9">
    <location>
        <begin position="71"/>
        <end position="92"/>
    </location>
</feature>
<evidence type="ECO:0000256" key="8">
    <source>
        <dbReference type="RuleBase" id="RU000688"/>
    </source>
</evidence>
<accession>B3RX93</accession>
<evidence type="ECO:0000256" key="3">
    <source>
        <dbReference type="ARBA" id="ARBA00022989"/>
    </source>
</evidence>
<dbReference type="Pfam" id="PF00001">
    <property type="entry name" value="7tm_1"/>
    <property type="match status" value="1"/>
</dbReference>
<dbReference type="FunFam" id="1.20.1070.10:FF:000605">
    <property type="entry name" value="Melanin-concentrating hormone receptor 1"/>
    <property type="match status" value="1"/>
</dbReference>
<dbReference type="Proteomes" id="UP000009022">
    <property type="component" value="Unassembled WGS sequence"/>
</dbReference>
<feature type="transmembrane region" description="Helical" evidence="9">
    <location>
        <begin position="190"/>
        <end position="215"/>
    </location>
</feature>
<evidence type="ECO:0000256" key="4">
    <source>
        <dbReference type="ARBA" id="ARBA00023040"/>
    </source>
</evidence>
<gene>
    <name evidence="11" type="ORF">TRIADDRAFT_56127</name>
</gene>
<evidence type="ECO:0000256" key="9">
    <source>
        <dbReference type="SAM" id="Phobius"/>
    </source>
</evidence>
<keyword evidence="6 8" id="KW-0675">Receptor</keyword>
<evidence type="ECO:0000256" key="2">
    <source>
        <dbReference type="ARBA" id="ARBA00022692"/>
    </source>
</evidence>
<dbReference type="PhylomeDB" id="B3RX93"/>
<dbReference type="PANTHER" id="PTHR45695:SF9">
    <property type="entry name" value="LEUCOKININ RECEPTOR"/>
    <property type="match status" value="1"/>
</dbReference>
<dbReference type="PRINTS" id="PR00237">
    <property type="entry name" value="GPCRRHODOPSN"/>
</dbReference>
<dbReference type="CDD" id="cd00637">
    <property type="entry name" value="7tm_classA_rhodopsin-like"/>
    <property type="match status" value="1"/>
</dbReference>
<dbReference type="HOGENOM" id="CLU_790690_0_0_1"/>
<proteinExistence type="inferred from homology"/>
<name>B3RX93_TRIAD</name>
<feature type="transmembrane region" description="Helical" evidence="9">
    <location>
        <begin position="278"/>
        <end position="295"/>
    </location>
</feature>
<dbReference type="GO" id="GO:0005886">
    <property type="term" value="C:plasma membrane"/>
    <property type="evidence" value="ECO:0000318"/>
    <property type="project" value="GO_Central"/>
</dbReference>